<evidence type="ECO:0000313" key="3">
    <source>
        <dbReference type="EMBL" id="MFC4231781.1"/>
    </source>
</evidence>
<feature type="signal peptide" evidence="1">
    <location>
        <begin position="1"/>
        <end position="23"/>
    </location>
</feature>
<organism evidence="3 4">
    <name type="scientific">Parasediminibacterium paludis</name>
    <dbReference type="NCBI Taxonomy" id="908966"/>
    <lineage>
        <taxon>Bacteria</taxon>
        <taxon>Pseudomonadati</taxon>
        <taxon>Bacteroidota</taxon>
        <taxon>Chitinophagia</taxon>
        <taxon>Chitinophagales</taxon>
        <taxon>Chitinophagaceae</taxon>
        <taxon>Parasediminibacterium</taxon>
    </lineage>
</organism>
<dbReference type="Pfam" id="PF19408">
    <property type="entry name" value="PKD_6"/>
    <property type="match status" value="1"/>
</dbReference>
<evidence type="ECO:0000259" key="2">
    <source>
        <dbReference type="Pfam" id="PF19408"/>
    </source>
</evidence>
<dbReference type="Pfam" id="PF13585">
    <property type="entry name" value="CHU_C"/>
    <property type="match status" value="1"/>
</dbReference>
<dbReference type="EMBL" id="JBHSDC010000012">
    <property type="protein sequence ID" value="MFC4231781.1"/>
    <property type="molecule type" value="Genomic_DNA"/>
</dbReference>
<comment type="caution">
    <text evidence="3">The sequence shown here is derived from an EMBL/GenBank/DDBJ whole genome shotgun (WGS) entry which is preliminary data.</text>
</comment>
<feature type="chain" id="PRO_5046870950" evidence="1">
    <location>
        <begin position="24"/>
        <end position="800"/>
    </location>
</feature>
<dbReference type="NCBIfam" id="TIGR04131">
    <property type="entry name" value="Bac_Flav_CTERM"/>
    <property type="match status" value="1"/>
</dbReference>
<reference evidence="4" key="1">
    <citation type="journal article" date="2019" name="Int. J. Syst. Evol. Microbiol.">
        <title>The Global Catalogue of Microorganisms (GCM) 10K type strain sequencing project: providing services to taxonomists for standard genome sequencing and annotation.</title>
        <authorList>
            <consortium name="The Broad Institute Genomics Platform"/>
            <consortium name="The Broad Institute Genome Sequencing Center for Infectious Disease"/>
            <person name="Wu L."/>
            <person name="Ma J."/>
        </authorList>
    </citation>
    <scope>NUCLEOTIDE SEQUENCE [LARGE SCALE GENOMIC DNA]</scope>
    <source>
        <strain evidence="4">CECT 8010</strain>
    </source>
</reference>
<feature type="domain" description="PKD-like" evidence="2">
    <location>
        <begin position="276"/>
        <end position="345"/>
    </location>
</feature>
<dbReference type="InterPro" id="IPR045829">
    <property type="entry name" value="PKD_6"/>
</dbReference>
<accession>A0ABV8PXN0</accession>
<dbReference type="InterPro" id="IPR026341">
    <property type="entry name" value="T9SS_type_B"/>
</dbReference>
<sequence>MFKKWTPYIAFFAVLFSGQVAYGQCPANFNFSDKTLNNWFAYTGTFAAGSNRNIAFQQNYDATLPYPQGTMGAVSIAEFGTSVPGIQVNTSNATDVFGGFSIIPNINGYQYSYSILLGSTNVNSDPGGYVRGIGYVVDVPAGTGPYTMTYAYAMVLENGSHASIQQPLASATLMTNDSVITCASPKYFLPTIAGALDVATATKNGFRLSNVPTPNSVRANETPYRVWTKDWTEVTFDLEQYRGQKVTLTFTAENCVPKGHFAYAYIALRNDCNGLMISGPKTPCVNGSTTYSIPELTGATYQWTVPNGWKITSDSNSNIITVIPGSQSGAISAHEQNSCANLEATIQVTTSPPTIAGNLSGGNIVCAGANTSAITLSGNTGNVLKWLSSTDGVAWTDIANTTNTYLAQNLNTTTQFVALVQNGPSCSIDSAKGATVVVDTKSLGGTLTPNDLQICQDQNKDAVLKLVDHNGAIINWQLSSDAINWTNFAPAKTDTFYNITGVLAPTKFRVIVKNGVCDADTSTISNVGIFNERFPSATVSPSDTTICFGTSSNLRANITIGTNYTWSNLSSIYNAGDGQINNLPFNINAKAAPPRSTAYILSIKNGNCPNLLIDTFYINVIPPVIVNAGRDTMVVLNQPLQLKASTSFIDSINLSYLWQPANYLNNSAIINPIATVTNAVNTIVYTVKATTPEGCTGEDAVRVTVFKTQPDFFIPTGFTPNGDGKNDMLKPIAVGISSIQFFNVYNRYGQLLFTTKEFGKGWDGTYNGTAQPSGTYIFVAQGIDYTGKIVAKRGTSVLIR</sequence>
<name>A0ABV8PXN0_9BACT</name>
<gene>
    <name evidence="3" type="ORF">ACFOW1_07755</name>
</gene>
<evidence type="ECO:0000313" key="4">
    <source>
        <dbReference type="Proteomes" id="UP001595906"/>
    </source>
</evidence>
<dbReference type="RefSeq" id="WP_379013376.1">
    <property type="nucleotide sequence ID" value="NZ_JBHSDC010000012.1"/>
</dbReference>
<keyword evidence="4" id="KW-1185">Reference proteome</keyword>
<dbReference type="Proteomes" id="UP001595906">
    <property type="component" value="Unassembled WGS sequence"/>
</dbReference>
<protein>
    <submittedName>
        <fullName evidence="3">T9SS type B sorting domain-containing protein</fullName>
    </submittedName>
</protein>
<keyword evidence="1" id="KW-0732">Signal</keyword>
<proteinExistence type="predicted"/>
<evidence type="ECO:0000256" key="1">
    <source>
        <dbReference type="SAM" id="SignalP"/>
    </source>
</evidence>